<organism evidence="2">
    <name type="scientific">marine metagenome</name>
    <dbReference type="NCBI Taxonomy" id="408172"/>
    <lineage>
        <taxon>unclassified sequences</taxon>
        <taxon>metagenomes</taxon>
        <taxon>ecological metagenomes</taxon>
    </lineage>
</organism>
<protein>
    <submittedName>
        <fullName evidence="2">Uncharacterized protein</fullName>
    </submittedName>
</protein>
<keyword evidence="1" id="KW-0812">Transmembrane</keyword>
<gene>
    <name evidence="2" type="ORF">METZ01_LOCUS231183</name>
</gene>
<feature type="non-terminal residue" evidence="2">
    <location>
        <position position="53"/>
    </location>
</feature>
<keyword evidence="1" id="KW-1133">Transmembrane helix</keyword>
<sequence length="53" mass="6213">MFESEKDLIKAVQKTRVARKPLQYLATFGTTIINYYVITEPIYSDIDELKKET</sequence>
<keyword evidence="1" id="KW-0472">Membrane</keyword>
<name>A0A382GTQ3_9ZZZZ</name>
<evidence type="ECO:0000256" key="1">
    <source>
        <dbReference type="SAM" id="Phobius"/>
    </source>
</evidence>
<dbReference type="EMBL" id="UINC01057319">
    <property type="protein sequence ID" value="SVB78329.1"/>
    <property type="molecule type" value="Genomic_DNA"/>
</dbReference>
<feature type="transmembrane region" description="Helical" evidence="1">
    <location>
        <begin position="21"/>
        <end position="38"/>
    </location>
</feature>
<reference evidence="2" key="1">
    <citation type="submission" date="2018-05" db="EMBL/GenBank/DDBJ databases">
        <authorList>
            <person name="Lanie J.A."/>
            <person name="Ng W.-L."/>
            <person name="Kazmierczak K.M."/>
            <person name="Andrzejewski T.M."/>
            <person name="Davidsen T.M."/>
            <person name="Wayne K.J."/>
            <person name="Tettelin H."/>
            <person name="Glass J.I."/>
            <person name="Rusch D."/>
            <person name="Podicherti R."/>
            <person name="Tsui H.-C.T."/>
            <person name="Winkler M.E."/>
        </authorList>
    </citation>
    <scope>NUCLEOTIDE SEQUENCE</scope>
</reference>
<evidence type="ECO:0000313" key="2">
    <source>
        <dbReference type="EMBL" id="SVB78329.1"/>
    </source>
</evidence>
<dbReference type="AlphaFoldDB" id="A0A382GTQ3"/>
<proteinExistence type="predicted"/>
<accession>A0A382GTQ3</accession>